<evidence type="ECO:0000313" key="5">
    <source>
        <dbReference type="EMBL" id="KKB40954.1"/>
    </source>
</evidence>
<keyword evidence="6" id="KW-1185">Reference proteome</keyword>
<evidence type="ECO:0000313" key="6">
    <source>
        <dbReference type="Proteomes" id="UP000031563"/>
    </source>
</evidence>
<dbReference type="PANTHER" id="PTHR42756:SF1">
    <property type="entry name" value="TRANSCRIPTIONAL REPRESSOR OF EMRAB OPERON"/>
    <property type="match status" value="1"/>
</dbReference>
<dbReference type="RefSeq" id="WP_039231554.1">
    <property type="nucleotide sequence ID" value="NZ_JWIQ02000001.1"/>
</dbReference>
<proteinExistence type="predicted"/>
<reference evidence="5" key="1">
    <citation type="submission" date="2015-02" db="EMBL/GenBank/DDBJ databases">
        <title>Genome Assembly of Bacillaceae bacterium MTCC 8252.</title>
        <authorList>
            <person name="Verma A."/>
            <person name="Khatri I."/>
            <person name="Mual P."/>
            <person name="Subramanian S."/>
            <person name="Krishnamurthi S."/>
        </authorList>
    </citation>
    <scope>NUCLEOTIDE SEQUENCE [LARGE SCALE GENOMIC DNA]</scope>
    <source>
        <strain evidence="5">MTCC 8252</strain>
    </source>
</reference>
<evidence type="ECO:0000259" key="4">
    <source>
        <dbReference type="PROSITE" id="PS50995"/>
    </source>
</evidence>
<feature type="domain" description="HTH marR-type" evidence="4">
    <location>
        <begin position="4"/>
        <end position="135"/>
    </location>
</feature>
<sequence>MKTSQKFFDHFIRLYRPFEGRLNVLLSEHGLYRAQWTVLYYIRNYGSATLVELAAYQGVEKPTMSRTIHRLVELGYLETTPTQDRREKKMQLTALGKEQYEKVRVALDAFEESILEGVSEEELEEAIQMMIDIRNRITEK</sequence>
<keyword evidence="2" id="KW-0238">DNA-binding</keyword>
<dbReference type="Gene3D" id="1.10.10.10">
    <property type="entry name" value="Winged helix-like DNA-binding domain superfamily/Winged helix DNA-binding domain"/>
    <property type="match status" value="1"/>
</dbReference>
<dbReference type="Proteomes" id="UP000031563">
    <property type="component" value="Unassembled WGS sequence"/>
</dbReference>
<dbReference type="Pfam" id="PF12802">
    <property type="entry name" value="MarR_2"/>
    <property type="match status" value="1"/>
</dbReference>
<comment type="caution">
    <text evidence="5">The sequence shown here is derived from an EMBL/GenBank/DDBJ whole genome shotgun (WGS) entry which is preliminary data.</text>
</comment>
<dbReference type="PANTHER" id="PTHR42756">
    <property type="entry name" value="TRANSCRIPTIONAL REGULATOR, MARR"/>
    <property type="match status" value="1"/>
</dbReference>
<evidence type="ECO:0000256" key="2">
    <source>
        <dbReference type="ARBA" id="ARBA00023125"/>
    </source>
</evidence>
<dbReference type="GO" id="GO:0003677">
    <property type="term" value="F:DNA binding"/>
    <property type="evidence" value="ECO:0007669"/>
    <property type="project" value="UniProtKB-KW"/>
</dbReference>
<organism evidence="5 6">
    <name type="scientific">Bacillus thermotolerans</name>
    <name type="common">Quasibacillus thermotolerans</name>
    <dbReference type="NCBI Taxonomy" id="1221996"/>
    <lineage>
        <taxon>Bacteria</taxon>
        <taxon>Bacillati</taxon>
        <taxon>Bacillota</taxon>
        <taxon>Bacilli</taxon>
        <taxon>Bacillales</taxon>
        <taxon>Bacillaceae</taxon>
        <taxon>Bacillus</taxon>
    </lineage>
</organism>
<dbReference type="InterPro" id="IPR000835">
    <property type="entry name" value="HTH_MarR-typ"/>
</dbReference>
<accession>A0A0F5I5L8</accession>
<dbReference type="AlphaFoldDB" id="A0A0F5I5L8"/>
<dbReference type="PROSITE" id="PS50995">
    <property type="entry name" value="HTH_MARR_2"/>
    <property type="match status" value="1"/>
</dbReference>
<evidence type="ECO:0000256" key="3">
    <source>
        <dbReference type="ARBA" id="ARBA00023163"/>
    </source>
</evidence>
<evidence type="ECO:0000256" key="1">
    <source>
        <dbReference type="ARBA" id="ARBA00023015"/>
    </source>
</evidence>
<dbReference type="STRING" id="1221996.QY95_01017"/>
<protein>
    <submittedName>
        <fullName evidence="5">Transcriptional regulator, MarR family</fullName>
    </submittedName>
</protein>
<dbReference type="InterPro" id="IPR036388">
    <property type="entry name" value="WH-like_DNA-bd_sf"/>
</dbReference>
<gene>
    <name evidence="5" type="ORF">QY95_01017</name>
</gene>
<dbReference type="GO" id="GO:0003700">
    <property type="term" value="F:DNA-binding transcription factor activity"/>
    <property type="evidence" value="ECO:0007669"/>
    <property type="project" value="InterPro"/>
</dbReference>
<dbReference type="SMART" id="SM00347">
    <property type="entry name" value="HTH_MARR"/>
    <property type="match status" value="1"/>
</dbReference>
<keyword evidence="1" id="KW-0805">Transcription regulation</keyword>
<dbReference type="EMBL" id="JWIR02000025">
    <property type="protein sequence ID" value="KKB40954.1"/>
    <property type="molecule type" value="Genomic_DNA"/>
</dbReference>
<dbReference type="OrthoDB" id="1904211at2"/>
<keyword evidence="3" id="KW-0804">Transcription</keyword>
<dbReference type="SUPFAM" id="SSF46785">
    <property type="entry name" value="Winged helix' DNA-binding domain"/>
    <property type="match status" value="1"/>
</dbReference>
<dbReference type="InterPro" id="IPR036390">
    <property type="entry name" value="WH_DNA-bd_sf"/>
</dbReference>
<name>A0A0F5I5L8_BACTR</name>